<comment type="catalytic activity">
    <reaction evidence="3">
        <text>N(6)-octanoyl-L-lysyl-[glycine-cleavage complex H protein] + L-lysyl-[lipoyl-carrier protein] = N(6)-octanoyl-L-lysyl-[lipoyl-carrier protein] + L-lysyl-[glycine-cleavage complex H protein]</text>
        <dbReference type="Rhea" id="RHEA:20213"/>
        <dbReference type="Rhea" id="RHEA-COMP:10500"/>
        <dbReference type="Rhea" id="RHEA-COMP:10501"/>
        <dbReference type="Rhea" id="RHEA-COMP:10503"/>
        <dbReference type="Rhea" id="RHEA-COMP:10504"/>
        <dbReference type="ChEBI" id="CHEBI:29969"/>
        <dbReference type="ChEBI" id="CHEBI:78809"/>
        <dbReference type="EC" id="2.3.1.204"/>
    </reaction>
</comment>
<keyword evidence="1 3" id="KW-0808">Transferase</keyword>
<dbReference type="OrthoDB" id="2080934at2"/>
<dbReference type="PROSITE" id="PS51733">
    <property type="entry name" value="BPL_LPL_CATALYTIC"/>
    <property type="match status" value="1"/>
</dbReference>
<comment type="similarity">
    <text evidence="3">Belongs to the octanoyltransferase LipL family.</text>
</comment>
<comment type="pathway">
    <text evidence="3">Protein modification; protein lipoylation via endogenous pathway; protein N(6)-(lipoyl)lysine from octanoyl-[acyl-carrier-protein].</text>
</comment>
<dbReference type="STRING" id="407036.SAMN05216243_2105"/>
<accession>A0A1G8ZMC8</accession>
<protein>
    <recommendedName>
        <fullName evidence="3">Octanoyl-[GcvH]:protein N-octanoyltransferase</fullName>
        <ecNumber evidence="3">2.3.1.204</ecNumber>
    </recommendedName>
    <alternativeName>
        <fullName evidence="3">Octanoyl-[GcvH]:E2 amidotransferase</fullName>
    </alternativeName>
</protein>
<evidence type="ECO:0000313" key="6">
    <source>
        <dbReference type="Proteomes" id="UP000198694"/>
    </source>
</evidence>
<dbReference type="Pfam" id="PF21948">
    <property type="entry name" value="LplA-B_cat"/>
    <property type="match status" value="1"/>
</dbReference>
<keyword evidence="2 3" id="KW-0012">Acyltransferase</keyword>
<evidence type="ECO:0000259" key="4">
    <source>
        <dbReference type="PROSITE" id="PS51733"/>
    </source>
</evidence>
<dbReference type="Proteomes" id="UP000198694">
    <property type="component" value="Unassembled WGS sequence"/>
</dbReference>
<dbReference type="Gene3D" id="3.30.930.10">
    <property type="entry name" value="Bira Bifunctional Protein, Domain 2"/>
    <property type="match status" value="1"/>
</dbReference>
<dbReference type="AlphaFoldDB" id="A0A1G8ZMC8"/>
<dbReference type="InterPro" id="IPR004143">
    <property type="entry name" value="BPL_LPL_catalytic"/>
</dbReference>
<dbReference type="InterPro" id="IPR050664">
    <property type="entry name" value="Octanoyltrans_LipM/LipL"/>
</dbReference>
<keyword evidence="6" id="KW-1185">Reference proteome</keyword>
<reference evidence="5 6" key="1">
    <citation type="submission" date="2016-10" db="EMBL/GenBank/DDBJ databases">
        <authorList>
            <person name="de Groot N.N."/>
        </authorList>
    </citation>
    <scope>NUCLEOTIDE SEQUENCE [LARGE SCALE GENOMIC DNA]</scope>
    <source>
        <strain evidence="5 6">CGMCC 1.6502</strain>
    </source>
</reference>
<sequence length="277" mass="31250">MIDWKQQFSEKVRFIDQRGKAAREDAIASFAYDDTLAISVGNEISPPAARLWVHEKTVILGIPDAKLPHIHEAIQWLGEQGYQVVIRNSGGLAVVLDSGILNLTFVLPDAKNIGIHEGYQAMVEFIQYLFEDVTNDIKAFEIKGSYCPGDYDLSIGGKKFAGISQRRVKNGSAVQIYLCIEGSGKQRAELIKQFYRIGRQGEANRFDYPEVHPSTMASLSELLALNLTVDDVARRILQALRQLSSVVVEDPLSEQEREWFGKRLEQMHDRNKRTLVE</sequence>
<evidence type="ECO:0000256" key="1">
    <source>
        <dbReference type="ARBA" id="ARBA00022679"/>
    </source>
</evidence>
<dbReference type="GO" id="GO:0009249">
    <property type="term" value="P:protein lipoylation"/>
    <property type="evidence" value="ECO:0007669"/>
    <property type="project" value="UniProtKB-UniRule"/>
</dbReference>
<dbReference type="SUPFAM" id="SSF55681">
    <property type="entry name" value="Class II aaRS and biotin synthetases"/>
    <property type="match status" value="1"/>
</dbReference>
<dbReference type="CDD" id="cd16443">
    <property type="entry name" value="LplA"/>
    <property type="match status" value="1"/>
</dbReference>
<dbReference type="EC" id="2.3.1.204" evidence="3"/>
<name>A0A1G8ZMC8_9BACI</name>
<proteinExistence type="inferred from homology"/>
<dbReference type="GO" id="GO:0033819">
    <property type="term" value="F:lipoyl(octanoyl) transferase activity"/>
    <property type="evidence" value="ECO:0007669"/>
    <property type="project" value="InterPro"/>
</dbReference>
<feature type="domain" description="BPL/LPL catalytic" evidence="4">
    <location>
        <begin position="43"/>
        <end position="227"/>
    </location>
</feature>
<dbReference type="EMBL" id="FNFL01000003">
    <property type="protein sequence ID" value="SDK16201.1"/>
    <property type="molecule type" value="Genomic_DNA"/>
</dbReference>
<dbReference type="PANTHER" id="PTHR43679:SF2">
    <property type="entry name" value="OCTANOYL-[GCVH]:PROTEIN N-OCTANOYLTRANSFERASE"/>
    <property type="match status" value="1"/>
</dbReference>
<gene>
    <name evidence="3" type="primary">lipL</name>
    <name evidence="5" type="ORF">SAMN05216243_2105</name>
</gene>
<evidence type="ECO:0000256" key="3">
    <source>
        <dbReference type="HAMAP-Rule" id="MF_02119"/>
    </source>
</evidence>
<dbReference type="InterPro" id="IPR024897">
    <property type="entry name" value="LipL"/>
</dbReference>
<dbReference type="HAMAP" id="MF_02119">
    <property type="entry name" value="LipL"/>
    <property type="match status" value="1"/>
</dbReference>
<dbReference type="PANTHER" id="PTHR43679">
    <property type="entry name" value="OCTANOYLTRANSFERASE LIPM-RELATED"/>
    <property type="match status" value="1"/>
</dbReference>
<evidence type="ECO:0000313" key="5">
    <source>
        <dbReference type="EMBL" id="SDK16201.1"/>
    </source>
</evidence>
<dbReference type="RefSeq" id="WP_093213809.1">
    <property type="nucleotide sequence ID" value="NZ_FNFL01000003.1"/>
</dbReference>
<dbReference type="InterPro" id="IPR045864">
    <property type="entry name" value="aa-tRNA-synth_II/BPL/LPL"/>
</dbReference>
<evidence type="ECO:0000256" key="2">
    <source>
        <dbReference type="ARBA" id="ARBA00023315"/>
    </source>
</evidence>
<feature type="site" description="Lowers pKa of active site Cys" evidence="3">
    <location>
        <position position="159"/>
    </location>
</feature>
<comment type="function">
    <text evidence="3">Catalyzes the amidotransfer (transamidation) of the octanoyl moiety from octanoyl-GcvH to the lipoyl domain of the E2 subunit of lipoate-dependent enzymes.</text>
</comment>
<feature type="active site" description="Acyl-thioester intermediate" evidence="3">
    <location>
        <position position="147"/>
    </location>
</feature>
<dbReference type="GO" id="GO:0009107">
    <property type="term" value="P:lipoate biosynthetic process"/>
    <property type="evidence" value="ECO:0007669"/>
    <property type="project" value="UniProtKB-UniRule"/>
</dbReference>
<organism evidence="5 6">
    <name type="scientific">Sediminibacillus albus</name>
    <dbReference type="NCBI Taxonomy" id="407036"/>
    <lineage>
        <taxon>Bacteria</taxon>
        <taxon>Bacillati</taxon>
        <taxon>Bacillota</taxon>
        <taxon>Bacilli</taxon>
        <taxon>Bacillales</taxon>
        <taxon>Bacillaceae</taxon>
        <taxon>Sediminibacillus</taxon>
    </lineage>
</organism>
<comment type="miscellaneous">
    <text evidence="3">The reaction proceeds via a thioester-linked acyl-enzyme intermediate.</text>
</comment>